<dbReference type="Proteomes" id="UP000663881">
    <property type="component" value="Unassembled WGS sequence"/>
</dbReference>
<feature type="non-terminal residue" evidence="1">
    <location>
        <position position="1"/>
    </location>
</feature>
<gene>
    <name evidence="1" type="ORF">OKA104_LOCUS45013</name>
</gene>
<evidence type="ECO:0000313" key="2">
    <source>
        <dbReference type="Proteomes" id="UP000663881"/>
    </source>
</evidence>
<evidence type="ECO:0000313" key="1">
    <source>
        <dbReference type="EMBL" id="CAF4277708.1"/>
    </source>
</evidence>
<proteinExistence type="predicted"/>
<dbReference type="AlphaFoldDB" id="A0A820GHF0"/>
<organism evidence="1 2">
    <name type="scientific">Adineta steineri</name>
    <dbReference type="NCBI Taxonomy" id="433720"/>
    <lineage>
        <taxon>Eukaryota</taxon>
        <taxon>Metazoa</taxon>
        <taxon>Spiralia</taxon>
        <taxon>Gnathifera</taxon>
        <taxon>Rotifera</taxon>
        <taxon>Eurotatoria</taxon>
        <taxon>Bdelloidea</taxon>
        <taxon>Adinetida</taxon>
        <taxon>Adinetidae</taxon>
        <taxon>Adineta</taxon>
    </lineage>
</organism>
<reference evidence="1" key="1">
    <citation type="submission" date="2021-02" db="EMBL/GenBank/DDBJ databases">
        <authorList>
            <person name="Nowell W R."/>
        </authorList>
    </citation>
    <scope>NUCLEOTIDE SEQUENCE</scope>
</reference>
<protein>
    <submittedName>
        <fullName evidence="1">Uncharacterized protein</fullName>
    </submittedName>
</protein>
<dbReference type="EMBL" id="CAJOAY010014384">
    <property type="protein sequence ID" value="CAF4277708.1"/>
    <property type="molecule type" value="Genomic_DNA"/>
</dbReference>
<accession>A0A820GHF0</accession>
<comment type="caution">
    <text evidence="1">The sequence shown here is derived from an EMBL/GenBank/DDBJ whole genome shotgun (WGS) entry which is preliminary data.</text>
</comment>
<sequence>STKDIIMKLIDNAGGDIRFSMMALTKIE</sequence>
<name>A0A820GHF0_9BILA</name>